<dbReference type="NCBIfam" id="NF004769">
    <property type="entry name" value="PRK06107.1"/>
    <property type="match status" value="1"/>
</dbReference>
<evidence type="ECO:0000256" key="7">
    <source>
        <dbReference type="ARBA" id="ARBA00049185"/>
    </source>
</evidence>
<dbReference type="PANTHER" id="PTHR46383">
    <property type="entry name" value="ASPARTATE AMINOTRANSFERASE"/>
    <property type="match status" value="1"/>
</dbReference>
<gene>
    <name evidence="10" type="ORF">FKG95_03040</name>
</gene>
<keyword evidence="11" id="KW-1185">Reference proteome</keyword>
<evidence type="ECO:0000313" key="11">
    <source>
        <dbReference type="Proteomes" id="UP000315252"/>
    </source>
</evidence>
<comment type="cofactor">
    <cofactor evidence="1 8">
        <name>pyridoxal 5'-phosphate</name>
        <dbReference type="ChEBI" id="CHEBI:597326"/>
    </cofactor>
</comment>
<accession>A0A545U281</accession>
<dbReference type="SUPFAM" id="SSF53383">
    <property type="entry name" value="PLP-dependent transferases"/>
    <property type="match status" value="1"/>
</dbReference>
<protein>
    <recommendedName>
        <fullName evidence="8">Aminotransferase</fullName>
        <ecNumber evidence="8">2.6.1.-</ecNumber>
    </recommendedName>
</protein>
<evidence type="ECO:0000256" key="1">
    <source>
        <dbReference type="ARBA" id="ARBA00001933"/>
    </source>
</evidence>
<comment type="similarity">
    <text evidence="2 8">Belongs to the class-I pyridoxal-phosphate-dependent aminotransferase family.</text>
</comment>
<evidence type="ECO:0000256" key="8">
    <source>
        <dbReference type="RuleBase" id="RU000481"/>
    </source>
</evidence>
<keyword evidence="4 8" id="KW-0032">Aminotransferase</keyword>
<keyword evidence="5 8" id="KW-0808">Transferase</keyword>
<organism evidence="10 11">
    <name type="scientific">Denitrobaculum tricleocarpae</name>
    <dbReference type="NCBI Taxonomy" id="2591009"/>
    <lineage>
        <taxon>Bacteria</taxon>
        <taxon>Pseudomonadati</taxon>
        <taxon>Pseudomonadota</taxon>
        <taxon>Alphaproteobacteria</taxon>
        <taxon>Rhodospirillales</taxon>
        <taxon>Rhodospirillaceae</taxon>
        <taxon>Denitrobaculum</taxon>
    </lineage>
</organism>
<dbReference type="GO" id="GO:0030170">
    <property type="term" value="F:pyridoxal phosphate binding"/>
    <property type="evidence" value="ECO:0007669"/>
    <property type="project" value="InterPro"/>
</dbReference>
<comment type="subunit">
    <text evidence="3">Homodimer.</text>
</comment>
<dbReference type="GO" id="GO:0004069">
    <property type="term" value="F:L-aspartate:2-oxoglutarate aminotransferase activity"/>
    <property type="evidence" value="ECO:0007669"/>
    <property type="project" value="UniProtKB-EC"/>
</dbReference>
<dbReference type="CDD" id="cd00609">
    <property type="entry name" value="AAT_like"/>
    <property type="match status" value="1"/>
</dbReference>
<proteinExistence type="inferred from homology"/>
<dbReference type="PANTHER" id="PTHR46383:SF1">
    <property type="entry name" value="ASPARTATE AMINOTRANSFERASE"/>
    <property type="match status" value="1"/>
</dbReference>
<dbReference type="Gene3D" id="3.40.640.10">
    <property type="entry name" value="Type I PLP-dependent aspartate aminotransferase-like (Major domain)"/>
    <property type="match status" value="1"/>
</dbReference>
<evidence type="ECO:0000313" key="10">
    <source>
        <dbReference type="EMBL" id="TQV83581.1"/>
    </source>
</evidence>
<dbReference type="Gene3D" id="3.90.1150.10">
    <property type="entry name" value="Aspartate Aminotransferase, domain 1"/>
    <property type="match status" value="1"/>
</dbReference>
<evidence type="ECO:0000256" key="3">
    <source>
        <dbReference type="ARBA" id="ARBA00011738"/>
    </source>
</evidence>
<keyword evidence="6" id="KW-0663">Pyridoxal phosphate</keyword>
<dbReference type="InterPro" id="IPR015424">
    <property type="entry name" value="PyrdxlP-dep_Trfase"/>
</dbReference>
<reference evidence="10 11" key="1">
    <citation type="submission" date="2019-06" db="EMBL/GenBank/DDBJ databases">
        <title>Whole genome sequence for Rhodospirillaceae sp. R148.</title>
        <authorList>
            <person name="Wang G."/>
        </authorList>
    </citation>
    <scope>NUCLEOTIDE SEQUENCE [LARGE SCALE GENOMIC DNA]</scope>
    <source>
        <strain evidence="10 11">R148</strain>
    </source>
</reference>
<dbReference type="InterPro" id="IPR050596">
    <property type="entry name" value="AspAT/PAT-like"/>
</dbReference>
<comment type="caution">
    <text evidence="10">The sequence shown here is derived from an EMBL/GenBank/DDBJ whole genome shotgun (WGS) entry which is preliminary data.</text>
</comment>
<evidence type="ECO:0000256" key="2">
    <source>
        <dbReference type="ARBA" id="ARBA00007441"/>
    </source>
</evidence>
<dbReference type="Proteomes" id="UP000315252">
    <property type="component" value="Unassembled WGS sequence"/>
</dbReference>
<dbReference type="InterPro" id="IPR015422">
    <property type="entry name" value="PyrdxlP-dep_Trfase_small"/>
</dbReference>
<dbReference type="InterPro" id="IPR015421">
    <property type="entry name" value="PyrdxlP-dep_Trfase_major"/>
</dbReference>
<dbReference type="Pfam" id="PF00155">
    <property type="entry name" value="Aminotran_1_2"/>
    <property type="match status" value="1"/>
</dbReference>
<evidence type="ECO:0000259" key="9">
    <source>
        <dbReference type="Pfam" id="PF00155"/>
    </source>
</evidence>
<dbReference type="InterPro" id="IPR004838">
    <property type="entry name" value="NHTrfase_class1_PyrdxlP-BS"/>
</dbReference>
<dbReference type="PROSITE" id="PS00105">
    <property type="entry name" value="AA_TRANSFER_CLASS_1"/>
    <property type="match status" value="1"/>
</dbReference>
<dbReference type="RefSeq" id="WP_142894818.1">
    <property type="nucleotide sequence ID" value="NZ_ML660052.1"/>
</dbReference>
<dbReference type="AlphaFoldDB" id="A0A545U281"/>
<dbReference type="EC" id="2.6.1.-" evidence="8"/>
<name>A0A545U281_9PROT</name>
<feature type="domain" description="Aminotransferase class I/classII large" evidence="9">
    <location>
        <begin position="32"/>
        <end position="392"/>
    </location>
</feature>
<sequence>MAQIADRLARIKPSPTIAVSTKARELKAAGRDVIGLGAGEPDFDTPDNIKDAAIAAIRAGDTKYTAVDGTPALKAAICAKFKRDNDLDYTPDQVTVGTGGKQVLYNAMMATLNPGDEVVIPAPFWVSYPDMVLLAEGEPVAVPCSQNNGFKLRPEDLEAAITPKTKWLILNSPSNPTGAAYSHDEMKALTDVLLRHPHVMVMTDDMYEHLVYDGFEFVTPAQVEPQIKDRTLTINGVSKAYAMTGWRIGFAAGPVDLIKAMSKIQSQSTSNPSSVSQAAAVEALSGPQDFIQERNEVFRERRDMVVELLNLCPGLHCPKPEGAFYVYPSCAGAIGKTTPDGKTIASDGDFVTYLLESGGVAVVQGEAFGLSPYFRISYATSTEALREACARIKKACEALS</sequence>
<comment type="catalytic activity">
    <reaction evidence="7">
        <text>L-aspartate + 2-oxoglutarate = oxaloacetate + L-glutamate</text>
        <dbReference type="Rhea" id="RHEA:21824"/>
        <dbReference type="ChEBI" id="CHEBI:16452"/>
        <dbReference type="ChEBI" id="CHEBI:16810"/>
        <dbReference type="ChEBI" id="CHEBI:29985"/>
        <dbReference type="ChEBI" id="CHEBI:29991"/>
        <dbReference type="EC" id="2.6.1.1"/>
    </reaction>
</comment>
<dbReference type="GO" id="GO:0006520">
    <property type="term" value="P:amino acid metabolic process"/>
    <property type="evidence" value="ECO:0007669"/>
    <property type="project" value="InterPro"/>
</dbReference>
<dbReference type="InterPro" id="IPR004839">
    <property type="entry name" value="Aminotransferase_I/II_large"/>
</dbReference>
<dbReference type="OrthoDB" id="9763453at2"/>
<evidence type="ECO:0000256" key="4">
    <source>
        <dbReference type="ARBA" id="ARBA00022576"/>
    </source>
</evidence>
<evidence type="ECO:0000256" key="5">
    <source>
        <dbReference type="ARBA" id="ARBA00022679"/>
    </source>
</evidence>
<dbReference type="EMBL" id="VHSH01000001">
    <property type="protein sequence ID" value="TQV83581.1"/>
    <property type="molecule type" value="Genomic_DNA"/>
</dbReference>
<evidence type="ECO:0000256" key="6">
    <source>
        <dbReference type="ARBA" id="ARBA00022898"/>
    </source>
</evidence>
<dbReference type="FunFam" id="3.40.640.10:FF:000033">
    <property type="entry name" value="Aspartate aminotransferase"/>
    <property type="match status" value="1"/>
</dbReference>